<dbReference type="Pfam" id="PF00069">
    <property type="entry name" value="Pkinase"/>
    <property type="match status" value="1"/>
</dbReference>
<dbReference type="InterPro" id="IPR011009">
    <property type="entry name" value="Kinase-like_dom_sf"/>
</dbReference>
<proteinExistence type="predicted"/>
<dbReference type="SUPFAM" id="SSF56112">
    <property type="entry name" value="Protein kinase-like (PK-like)"/>
    <property type="match status" value="1"/>
</dbReference>
<reference evidence="3 4" key="1">
    <citation type="journal article" date="2020" name="mSystems">
        <title>Defining Genomic and Predicted Metabolic Features of the Acetobacterium Genus.</title>
        <authorList>
            <person name="Ross D.E."/>
            <person name="Marshall C.W."/>
            <person name="Gulliver D."/>
            <person name="May H.D."/>
            <person name="Norman R.S."/>
        </authorList>
    </citation>
    <scope>NUCLEOTIDE SEQUENCE [LARGE SCALE GENOMIC DNA]</scope>
    <source>
        <strain evidence="3 4">DSM 8238</strain>
    </source>
</reference>
<dbReference type="PANTHER" id="PTHR24347">
    <property type="entry name" value="SERINE/THREONINE-PROTEIN KINASE"/>
    <property type="match status" value="1"/>
</dbReference>
<dbReference type="InterPro" id="IPR000719">
    <property type="entry name" value="Prot_kinase_dom"/>
</dbReference>
<dbReference type="Gene3D" id="1.10.510.10">
    <property type="entry name" value="Transferase(Phosphotransferase) domain 1"/>
    <property type="match status" value="1"/>
</dbReference>
<evidence type="ECO:0000313" key="4">
    <source>
        <dbReference type="Proteomes" id="UP000603234"/>
    </source>
</evidence>
<keyword evidence="3" id="KW-0418">Kinase</keyword>
<feature type="binding site" evidence="1">
    <location>
        <position position="47"/>
    </location>
    <ligand>
        <name>ATP</name>
        <dbReference type="ChEBI" id="CHEBI:30616"/>
    </ligand>
</feature>
<accession>A0ABR6WRI0</accession>
<dbReference type="PROSITE" id="PS50011">
    <property type="entry name" value="PROTEIN_KINASE_DOM"/>
    <property type="match status" value="1"/>
</dbReference>
<dbReference type="EMBL" id="WJBC01000002">
    <property type="protein sequence ID" value="MBC3803232.1"/>
    <property type="molecule type" value="Genomic_DNA"/>
</dbReference>
<dbReference type="RefSeq" id="WP_186841149.1">
    <property type="nucleotide sequence ID" value="NZ_WJBC01000002.1"/>
</dbReference>
<protein>
    <submittedName>
        <fullName evidence="3">Protein kinase</fullName>
    </submittedName>
</protein>
<keyword evidence="1" id="KW-0547">Nucleotide-binding</keyword>
<comment type="caution">
    <text evidence="3">The sequence shown here is derived from an EMBL/GenBank/DDBJ whole genome shotgun (WGS) entry which is preliminary data.</text>
</comment>
<keyword evidence="4" id="KW-1185">Reference proteome</keyword>
<dbReference type="CDD" id="cd00180">
    <property type="entry name" value="PKc"/>
    <property type="match status" value="1"/>
</dbReference>
<evidence type="ECO:0000259" key="2">
    <source>
        <dbReference type="PROSITE" id="PS50011"/>
    </source>
</evidence>
<gene>
    <name evidence="3" type="ORF">GH808_02075</name>
</gene>
<keyword evidence="1" id="KW-0067">ATP-binding</keyword>
<name>A0ABR6WRI0_9FIRM</name>
<keyword evidence="3" id="KW-0808">Transferase</keyword>
<sequence>MKLNGRDIRTIKGALSLSGYQLSGVLGSGRFGTCYSVSRHEENFALKVFNKNDVKRRKTKIAREGKILAAIDHCAIPKMIQVIDADGIYGLIMEKKPGNSLEELINWDYDFSENEILSITTQLIDIMEYLYSLKISHRDVKHSNILWDHGKIFLIDFGSARMLSEQKRRFNADFWGIGDVFLRLALTSQEMALDEGDFSVDGLGLDDMQKNVIKRLLYSKQPYESMYAVKRDFKKVFNLD</sequence>
<evidence type="ECO:0000256" key="1">
    <source>
        <dbReference type="PROSITE-ProRule" id="PRU10141"/>
    </source>
</evidence>
<dbReference type="Proteomes" id="UP000603234">
    <property type="component" value="Unassembled WGS sequence"/>
</dbReference>
<organism evidence="3 4">
    <name type="scientific">Acetobacterium fimetarium</name>
    <dbReference type="NCBI Taxonomy" id="52691"/>
    <lineage>
        <taxon>Bacteria</taxon>
        <taxon>Bacillati</taxon>
        <taxon>Bacillota</taxon>
        <taxon>Clostridia</taxon>
        <taxon>Eubacteriales</taxon>
        <taxon>Eubacteriaceae</taxon>
        <taxon>Acetobacterium</taxon>
    </lineage>
</organism>
<dbReference type="InterPro" id="IPR017441">
    <property type="entry name" value="Protein_kinase_ATP_BS"/>
</dbReference>
<dbReference type="SMART" id="SM00220">
    <property type="entry name" value="S_TKc"/>
    <property type="match status" value="1"/>
</dbReference>
<dbReference type="GO" id="GO:0016301">
    <property type="term" value="F:kinase activity"/>
    <property type="evidence" value="ECO:0007669"/>
    <property type="project" value="UniProtKB-KW"/>
</dbReference>
<feature type="domain" description="Protein kinase" evidence="2">
    <location>
        <begin position="20"/>
        <end position="240"/>
    </location>
</feature>
<evidence type="ECO:0000313" key="3">
    <source>
        <dbReference type="EMBL" id="MBC3803232.1"/>
    </source>
</evidence>
<dbReference type="PROSITE" id="PS00107">
    <property type="entry name" value="PROTEIN_KINASE_ATP"/>
    <property type="match status" value="1"/>
</dbReference>